<dbReference type="InterPro" id="IPR041588">
    <property type="entry name" value="Integrase_H2C2"/>
</dbReference>
<reference evidence="20 21" key="1">
    <citation type="journal article" date="2023" name="Life. Sci Alliance">
        <title>Evolutionary insights into 3D genome organization and epigenetic landscape of Vigna mungo.</title>
        <authorList>
            <person name="Junaid A."/>
            <person name="Singh B."/>
            <person name="Bhatia S."/>
        </authorList>
    </citation>
    <scope>NUCLEOTIDE SEQUENCE [LARGE SCALE GENOMIC DNA]</scope>
    <source>
        <strain evidence="20">Urdbean</strain>
    </source>
</reference>
<dbReference type="GO" id="GO:0046872">
    <property type="term" value="F:metal ion binding"/>
    <property type="evidence" value="ECO:0007669"/>
    <property type="project" value="UniProtKB-KW"/>
</dbReference>
<keyword evidence="14" id="KW-0233">DNA recombination</keyword>
<dbReference type="GO" id="GO:0015074">
    <property type="term" value="P:DNA integration"/>
    <property type="evidence" value="ECO:0007669"/>
    <property type="project" value="UniProtKB-KW"/>
</dbReference>
<dbReference type="InterPro" id="IPR043502">
    <property type="entry name" value="DNA/RNA_pol_sf"/>
</dbReference>
<keyword evidence="9" id="KW-0460">Magnesium</keyword>
<dbReference type="InterPro" id="IPR056924">
    <property type="entry name" value="SH3_Tf2-1"/>
</dbReference>
<dbReference type="FunFam" id="3.10.10.10:FF:000007">
    <property type="entry name" value="Retrovirus-related Pol polyprotein from transposon 17.6-like Protein"/>
    <property type="match status" value="1"/>
</dbReference>
<dbReference type="InterPro" id="IPR045358">
    <property type="entry name" value="Ty3_capsid"/>
</dbReference>
<dbReference type="FunFam" id="1.10.340.70:FF:000001">
    <property type="entry name" value="Retrovirus-related Pol polyprotein from transposon gypsy-like Protein"/>
    <property type="match status" value="1"/>
</dbReference>
<dbReference type="GO" id="GO:0004519">
    <property type="term" value="F:endonuclease activity"/>
    <property type="evidence" value="ECO:0007669"/>
    <property type="project" value="UniProtKB-KW"/>
</dbReference>
<keyword evidence="2" id="KW-0808">Transferase</keyword>
<evidence type="ECO:0000256" key="16">
    <source>
        <dbReference type="SAM" id="Coils"/>
    </source>
</evidence>
<dbReference type="Gene3D" id="2.40.70.10">
    <property type="entry name" value="Acid Proteases"/>
    <property type="match status" value="1"/>
</dbReference>
<keyword evidence="3" id="KW-0548">Nucleotidyltransferase</keyword>
<dbReference type="InterPro" id="IPR012337">
    <property type="entry name" value="RNaseH-like_sf"/>
</dbReference>
<dbReference type="FunFam" id="3.30.70.270:FF:000020">
    <property type="entry name" value="Transposon Tf2-6 polyprotein-like Protein"/>
    <property type="match status" value="1"/>
</dbReference>
<evidence type="ECO:0000256" key="10">
    <source>
        <dbReference type="ARBA" id="ARBA00022908"/>
    </source>
</evidence>
<keyword evidence="21" id="KW-1185">Reference proteome</keyword>
<dbReference type="CDD" id="cd09274">
    <property type="entry name" value="RNase_HI_RT_Ty3"/>
    <property type="match status" value="1"/>
</dbReference>
<dbReference type="CDD" id="cd00303">
    <property type="entry name" value="retropepsin_like"/>
    <property type="match status" value="1"/>
</dbReference>
<dbReference type="PROSITE" id="PS50878">
    <property type="entry name" value="RT_POL"/>
    <property type="match status" value="1"/>
</dbReference>
<dbReference type="GO" id="GO:0006508">
    <property type="term" value="P:proteolysis"/>
    <property type="evidence" value="ECO:0007669"/>
    <property type="project" value="UniProtKB-KW"/>
</dbReference>
<feature type="domain" description="Integrase catalytic" evidence="19">
    <location>
        <begin position="1069"/>
        <end position="1233"/>
    </location>
</feature>
<dbReference type="Gene3D" id="3.10.20.370">
    <property type="match status" value="1"/>
</dbReference>
<keyword evidence="6" id="KW-0064">Aspartyl protease</keyword>
<keyword evidence="15" id="KW-0511">Multifunctional enzyme</keyword>
<evidence type="ECO:0000259" key="18">
    <source>
        <dbReference type="PROSITE" id="PS50878"/>
    </source>
</evidence>
<dbReference type="GO" id="GO:0003677">
    <property type="term" value="F:DNA binding"/>
    <property type="evidence" value="ECO:0007669"/>
    <property type="project" value="UniProtKB-KW"/>
</dbReference>
<keyword evidence="4" id="KW-0540">Nuclease</keyword>
<evidence type="ECO:0000256" key="11">
    <source>
        <dbReference type="ARBA" id="ARBA00022918"/>
    </source>
</evidence>
<evidence type="ECO:0000256" key="1">
    <source>
        <dbReference type="ARBA" id="ARBA00022670"/>
    </source>
</evidence>
<dbReference type="PANTHER" id="PTHR37984:SF5">
    <property type="entry name" value="PROTEIN NYNRIN-LIKE"/>
    <property type="match status" value="1"/>
</dbReference>
<evidence type="ECO:0000256" key="3">
    <source>
        <dbReference type="ARBA" id="ARBA00022695"/>
    </source>
</evidence>
<keyword evidence="7" id="KW-0255">Endonuclease</keyword>
<evidence type="ECO:0000313" key="20">
    <source>
        <dbReference type="EMBL" id="WVY93981.1"/>
    </source>
</evidence>
<dbReference type="InterPro" id="IPR000477">
    <property type="entry name" value="RT_dom"/>
</dbReference>
<dbReference type="GO" id="GO:0004190">
    <property type="term" value="F:aspartic-type endopeptidase activity"/>
    <property type="evidence" value="ECO:0007669"/>
    <property type="project" value="UniProtKB-KW"/>
</dbReference>
<evidence type="ECO:0000256" key="9">
    <source>
        <dbReference type="ARBA" id="ARBA00022842"/>
    </source>
</evidence>
<evidence type="ECO:0000256" key="15">
    <source>
        <dbReference type="ARBA" id="ARBA00023268"/>
    </source>
</evidence>
<dbReference type="GO" id="GO:0003887">
    <property type="term" value="F:DNA-directed DNA polymerase activity"/>
    <property type="evidence" value="ECO:0007669"/>
    <property type="project" value="UniProtKB-KW"/>
</dbReference>
<evidence type="ECO:0000256" key="7">
    <source>
        <dbReference type="ARBA" id="ARBA00022759"/>
    </source>
</evidence>
<evidence type="ECO:0000256" key="4">
    <source>
        <dbReference type="ARBA" id="ARBA00022722"/>
    </source>
</evidence>
<dbReference type="InterPro" id="IPR001584">
    <property type="entry name" value="Integrase_cat-core"/>
</dbReference>
<keyword evidence="16" id="KW-0175">Coiled coil</keyword>
<organism evidence="20 21">
    <name type="scientific">Vigna mungo</name>
    <name type="common">Black gram</name>
    <name type="synonym">Phaseolus mungo</name>
    <dbReference type="NCBI Taxonomy" id="3915"/>
    <lineage>
        <taxon>Eukaryota</taxon>
        <taxon>Viridiplantae</taxon>
        <taxon>Streptophyta</taxon>
        <taxon>Embryophyta</taxon>
        <taxon>Tracheophyta</taxon>
        <taxon>Spermatophyta</taxon>
        <taxon>Magnoliopsida</taxon>
        <taxon>eudicotyledons</taxon>
        <taxon>Gunneridae</taxon>
        <taxon>Pentapetalae</taxon>
        <taxon>rosids</taxon>
        <taxon>fabids</taxon>
        <taxon>Fabales</taxon>
        <taxon>Fabaceae</taxon>
        <taxon>Papilionoideae</taxon>
        <taxon>50 kb inversion clade</taxon>
        <taxon>NPAAA clade</taxon>
        <taxon>indigoferoid/millettioid clade</taxon>
        <taxon>Phaseoleae</taxon>
        <taxon>Vigna</taxon>
    </lineage>
</organism>
<dbReference type="InterPro" id="IPR021109">
    <property type="entry name" value="Peptidase_aspartic_dom_sf"/>
</dbReference>
<keyword evidence="8" id="KW-0378">Hydrolase</keyword>
<evidence type="ECO:0000256" key="12">
    <source>
        <dbReference type="ARBA" id="ARBA00022932"/>
    </source>
</evidence>
<dbReference type="Pfam" id="PF24626">
    <property type="entry name" value="SH3_Tf2-1"/>
    <property type="match status" value="1"/>
</dbReference>
<dbReference type="InterPro" id="IPR043128">
    <property type="entry name" value="Rev_trsase/Diguanyl_cyclase"/>
</dbReference>
<keyword evidence="1" id="KW-0645">Protease</keyword>
<dbReference type="InterPro" id="IPR041577">
    <property type="entry name" value="RT_RNaseH_2"/>
</dbReference>
<keyword evidence="5" id="KW-0479">Metal-binding</keyword>
<dbReference type="InterPro" id="IPR036397">
    <property type="entry name" value="RNaseH_sf"/>
</dbReference>
<evidence type="ECO:0000256" key="14">
    <source>
        <dbReference type="ARBA" id="ARBA00023172"/>
    </source>
</evidence>
<accession>A0AAQ3MN95</accession>
<dbReference type="Pfam" id="PF00078">
    <property type="entry name" value="RVT_1"/>
    <property type="match status" value="1"/>
</dbReference>
<evidence type="ECO:0000313" key="21">
    <source>
        <dbReference type="Proteomes" id="UP001374535"/>
    </source>
</evidence>
<dbReference type="PROSITE" id="PS50994">
    <property type="entry name" value="INTEGRASE"/>
    <property type="match status" value="1"/>
</dbReference>
<dbReference type="Pfam" id="PF19259">
    <property type="entry name" value="Ty3_capsid"/>
    <property type="match status" value="1"/>
</dbReference>
<dbReference type="Gene3D" id="3.30.420.10">
    <property type="entry name" value="Ribonuclease H-like superfamily/Ribonuclease H"/>
    <property type="match status" value="1"/>
</dbReference>
<dbReference type="InterPro" id="IPR016197">
    <property type="entry name" value="Chromo-like_dom_sf"/>
</dbReference>
<keyword evidence="13" id="KW-0238">DNA-binding</keyword>
<evidence type="ECO:0000256" key="2">
    <source>
        <dbReference type="ARBA" id="ARBA00022679"/>
    </source>
</evidence>
<evidence type="ECO:0000256" key="13">
    <source>
        <dbReference type="ARBA" id="ARBA00023125"/>
    </source>
</evidence>
<feature type="domain" description="Reverse transcriptase" evidence="18">
    <location>
        <begin position="556"/>
        <end position="735"/>
    </location>
</feature>
<evidence type="ECO:0000256" key="6">
    <source>
        <dbReference type="ARBA" id="ARBA00022750"/>
    </source>
</evidence>
<dbReference type="EMBL" id="CP144691">
    <property type="protein sequence ID" value="WVY93981.1"/>
    <property type="molecule type" value="Genomic_DNA"/>
</dbReference>
<sequence>MAESSPSNDLRQILDLMQKREREHAAEMQELCNVIADLKENMAHGGANSRQKCQARFPRFDGSDVLQWIFKVEQFFEYYDTPDEQRLTIAAIHFEKEVVLWYQMMQRNNPIVSWNTLVRSLELEFGPSPFDSPRSTLFKLSQSTSVNEYYVQFTALANRIYGVSSEALLDCFISGLKPDIRREIIAQAPNTILKAISLARLFEEKYSFKPRPYHPNTSRNTTPNTSPTTTQSYINPLQQPLLPTLNQRPFPQTFRPNTIKRMSPVEMQSRREKGLCYTCDERFTANHKCPNRQYTFLQVAYEEEEEQQTDIDVPDLEQHLEHHLSLNALKGAAGVGTMRFQGSLNGMTIQILLDSGSSDNFLQPLSFRWRRLGNGNAMSTEGVIKEIQVKVQGHTLTLPVYLLPVSGADLILGAAWLATIGPHIADYRSLALKFYLDNKLITLHGELPTLPKPAKLHHLHRLCKTDAIAELFTLQLTQTLPLEDDGLVIPENIEPEIALLLHTYRMIFATPKGLPPNRSQNHCIPLLPDVNAVRVRPYKYPHSQKQQIESMVHQMLADDIITHSTSPFSSPIILVKKKDGTWRFCTDYRALNAVTIKDRFPIPTMEELLDELFGAKFFSKLDLRSGYHQILVHPADRCKTAFRTHQGHYEWLVMPFGLTNAPTTFQALMNDIFQGFLRKFVLVFFDDILLYSPSWSAHLAHLETVLHILKENQLYAKLSKCFFGLSQVDYLGHIVSGKGVAMDVSKVQAVLQWPCPQNIKQLRGFLGLTGYYRRFVKGYAALANPLTNLLKKEKFQWTSMTTQAFDALKQAITTAPILALPDFTKPFVLETDASGLGIGAVLSQDKHLIAFFSKKLSPRMQHKSAYTREFYAITEAIAKFRHYLLGHKFIIRTDQKSLKSLMDQSLQTPEQQAWLHKFLGYDFTIEYKPGKENQAADALSRSFFMAWSNRETTLMTKIQHTTQLDPHLQAVIQACASGKPLNSNYSYSDELLQWKHRVVIPRDNEIIQLLLNEYHSSTIGGHAGITRTMARLSSQFYWPGMLKDITQYVQECLICQQAKSATTLPAGLLQPLPIPNQVWEDIAMNFITGLPPSNGYTVIMVVIDRLSKYAHLAPLKADYTSKTVADVFINMVVKLHGFPNTIVSDRDKIFISQFWQHLFKLSGTTLNMSTAYHPQSDGQSEALNKCIEMYLRCFTFDNPKTWTRLLPWAEFWYNSAFHSSLQTTPFKVVYGRDPPAILKYTRDPKDPSSVQELLEERDRVLAQLKRQLLKAQEKMKKYADNKRMHKELKVGDSVLVKLQPYRQNSIALRKNQKLGLKYFGPFPIINRIGSVAYKLLLPATAKIHPIFHISQLKECKGPHDTVYVPLPLTTLPEGPLLMSHAILQKRDILCRSSRISQVLVHWAGLSETEATWEDLKDFVQAYPDFNLEDKVNLDGQGIVTSGNKWVTARAEWEKEIEDKDESHGHMAPSAEDSGRHRHVRERKENTRLKDCVGKRWLQKEELVRHLGAADNDWKFFSLSLEYSFHC</sequence>
<dbReference type="SUPFAM" id="SSF54160">
    <property type="entry name" value="Chromo domain-like"/>
    <property type="match status" value="1"/>
</dbReference>
<dbReference type="Pfam" id="PF17919">
    <property type="entry name" value="RT_RNaseH_2"/>
    <property type="match status" value="1"/>
</dbReference>
<feature type="coiled-coil region" evidence="16">
    <location>
        <begin position="1250"/>
        <end position="1281"/>
    </location>
</feature>
<dbReference type="PANTHER" id="PTHR37984">
    <property type="entry name" value="PROTEIN CBG26694"/>
    <property type="match status" value="1"/>
</dbReference>
<feature type="region of interest" description="Disordered" evidence="17">
    <location>
        <begin position="210"/>
        <end position="233"/>
    </location>
</feature>
<dbReference type="SUPFAM" id="SSF53098">
    <property type="entry name" value="Ribonuclease H-like"/>
    <property type="match status" value="1"/>
</dbReference>
<dbReference type="GO" id="GO:0006310">
    <property type="term" value="P:DNA recombination"/>
    <property type="evidence" value="ECO:0007669"/>
    <property type="project" value="UniProtKB-KW"/>
</dbReference>
<protein>
    <recommendedName>
        <fullName evidence="22">Ty3/gypsy retrotransposon protein</fullName>
    </recommendedName>
</protein>
<proteinExistence type="predicted"/>
<keyword evidence="11" id="KW-0695">RNA-directed DNA polymerase</keyword>
<dbReference type="Gene3D" id="1.10.340.70">
    <property type="match status" value="1"/>
</dbReference>
<dbReference type="Pfam" id="PF17921">
    <property type="entry name" value="Integrase_H2C2"/>
    <property type="match status" value="1"/>
</dbReference>
<feature type="compositionally biased region" description="Low complexity" evidence="17">
    <location>
        <begin position="215"/>
        <end position="233"/>
    </location>
</feature>
<evidence type="ECO:0000256" key="8">
    <source>
        <dbReference type="ARBA" id="ARBA00022801"/>
    </source>
</evidence>
<dbReference type="Gene3D" id="3.10.10.10">
    <property type="entry name" value="HIV Type 1 Reverse Transcriptase, subunit A, domain 1"/>
    <property type="match status" value="1"/>
</dbReference>
<dbReference type="Gene3D" id="3.30.70.270">
    <property type="match status" value="2"/>
</dbReference>
<name>A0AAQ3MN95_VIGMU</name>
<dbReference type="GO" id="GO:0003964">
    <property type="term" value="F:RNA-directed DNA polymerase activity"/>
    <property type="evidence" value="ECO:0007669"/>
    <property type="project" value="UniProtKB-KW"/>
</dbReference>
<keyword evidence="12" id="KW-0239">DNA-directed DNA polymerase</keyword>
<evidence type="ECO:0000259" key="19">
    <source>
        <dbReference type="PROSITE" id="PS50994"/>
    </source>
</evidence>
<feature type="region of interest" description="Disordered" evidence="17">
    <location>
        <begin position="1456"/>
        <end position="1482"/>
    </location>
</feature>
<dbReference type="InterPro" id="IPR050951">
    <property type="entry name" value="Retrovirus_Pol_polyprotein"/>
</dbReference>
<evidence type="ECO:0000256" key="17">
    <source>
        <dbReference type="SAM" id="MobiDB-lite"/>
    </source>
</evidence>
<dbReference type="SUPFAM" id="SSF56672">
    <property type="entry name" value="DNA/RNA polymerases"/>
    <property type="match status" value="1"/>
</dbReference>
<gene>
    <name evidence="20" type="ORF">V8G54_033069</name>
</gene>
<dbReference type="Proteomes" id="UP001374535">
    <property type="component" value="Chromosome 10"/>
</dbReference>
<keyword evidence="10" id="KW-0229">DNA integration</keyword>
<dbReference type="SUPFAM" id="SSF50630">
    <property type="entry name" value="Acid proteases"/>
    <property type="match status" value="1"/>
</dbReference>
<evidence type="ECO:0000256" key="5">
    <source>
        <dbReference type="ARBA" id="ARBA00022723"/>
    </source>
</evidence>
<evidence type="ECO:0008006" key="22">
    <source>
        <dbReference type="Google" id="ProtNLM"/>
    </source>
</evidence>
<dbReference type="CDD" id="cd01647">
    <property type="entry name" value="RT_LTR"/>
    <property type="match status" value="1"/>
</dbReference>